<dbReference type="RefSeq" id="WP_004998525.1">
    <property type="nucleotide sequence ID" value="NZ_CH672427.1"/>
</dbReference>
<dbReference type="Pfam" id="PF04376">
    <property type="entry name" value="ATE_N"/>
    <property type="match status" value="1"/>
</dbReference>
<dbReference type="GO" id="GO:0071596">
    <property type="term" value="P:ubiquitin-dependent protein catabolic process via the N-end rule pathway"/>
    <property type="evidence" value="ECO:0007669"/>
    <property type="project" value="InterPro"/>
</dbReference>
<evidence type="ECO:0000256" key="1">
    <source>
        <dbReference type="ARBA" id="ARBA00022490"/>
    </source>
</evidence>
<dbReference type="STRING" id="314278.NB231_00085"/>
<dbReference type="PANTHER" id="PTHR21367:SF1">
    <property type="entry name" value="ARGINYL-TRNA--PROTEIN TRANSFERASE 1"/>
    <property type="match status" value="1"/>
</dbReference>
<evidence type="ECO:0000259" key="6">
    <source>
        <dbReference type="Pfam" id="PF04377"/>
    </source>
</evidence>
<comment type="function">
    <text evidence="4">Functions in the N-end rule pathway of protein degradation where it conjugates Leu from its aminoacyl-tRNA to the N-termini of proteins containing an N-terminal aspartate or glutamate.</text>
</comment>
<dbReference type="AlphaFoldDB" id="A4BTI0"/>
<proteinExistence type="inferred from homology"/>
<dbReference type="InterPro" id="IPR007472">
    <property type="entry name" value="N-end_Aminoacyl_Trfase_C"/>
</dbReference>
<dbReference type="NCBIfam" id="NF002342">
    <property type="entry name" value="PRK01305.1-3"/>
    <property type="match status" value="1"/>
</dbReference>
<dbReference type="EMBL" id="AAOF01000014">
    <property type="protein sequence ID" value="EAR20936.1"/>
    <property type="molecule type" value="Genomic_DNA"/>
</dbReference>
<dbReference type="Proteomes" id="UP000003374">
    <property type="component" value="Unassembled WGS sequence"/>
</dbReference>
<comment type="catalytic activity">
    <reaction evidence="4">
        <text>N-terminal L-glutamyl-[protein] + L-leucyl-tRNA(Leu) = N-terminal L-leucyl-L-glutamyl-[protein] + tRNA(Leu) + H(+)</text>
        <dbReference type="Rhea" id="RHEA:50412"/>
        <dbReference type="Rhea" id="RHEA-COMP:9613"/>
        <dbReference type="Rhea" id="RHEA-COMP:9622"/>
        <dbReference type="Rhea" id="RHEA-COMP:12664"/>
        <dbReference type="Rhea" id="RHEA-COMP:12668"/>
        <dbReference type="ChEBI" id="CHEBI:15378"/>
        <dbReference type="ChEBI" id="CHEBI:64721"/>
        <dbReference type="ChEBI" id="CHEBI:78442"/>
        <dbReference type="ChEBI" id="CHEBI:78494"/>
        <dbReference type="ChEBI" id="CHEBI:133041"/>
        <dbReference type="EC" id="2.3.2.29"/>
    </reaction>
</comment>
<name>A4BTI0_9GAMM</name>
<comment type="subcellular location">
    <subcellularLocation>
        <location evidence="4">Cytoplasm</location>
    </subcellularLocation>
</comment>
<sequence>MSQLDQARTRRLTVLATPEHACPYIAGRSARTTFIEPGTPLNTALYAELIEQGFRRSGYYLYRPRCPRCSACQSLRIPVTQFRARRRHQRCLRCNIDVRLDSVAPRYRDAHFALYCRYLAARHPDSSMANPTPENYQSFLTRSWCNTELLELRENNRLLAVAVVDDLGNALSAVYTFYEPELPERSLGTLSILRAITETRRRGYDYLYLGYWIAGCARMWYKSEFRPHEVLTPTGWVSVK</sequence>
<feature type="domain" description="N-end rule aminoacyl transferase C-terminal" evidence="6">
    <location>
        <begin position="111"/>
        <end position="231"/>
    </location>
</feature>
<protein>
    <recommendedName>
        <fullName evidence="4">Aspartate/glutamate leucyltransferase</fullName>
        <ecNumber evidence="4">2.3.2.29</ecNumber>
    </recommendedName>
</protein>
<dbReference type="EC" id="2.3.2.29" evidence="4"/>
<dbReference type="HOGENOM" id="CLU_077607_0_0_6"/>
<dbReference type="OrthoDB" id="9782022at2"/>
<dbReference type="PIRSF" id="PIRSF037208">
    <property type="entry name" value="ATE_pro_prd"/>
    <property type="match status" value="1"/>
</dbReference>
<evidence type="ECO:0000259" key="5">
    <source>
        <dbReference type="Pfam" id="PF04376"/>
    </source>
</evidence>
<dbReference type="NCBIfam" id="NF002346">
    <property type="entry name" value="PRK01305.2-3"/>
    <property type="match status" value="1"/>
</dbReference>
<keyword evidence="2 4" id="KW-0808">Transferase</keyword>
<dbReference type="eggNOG" id="COG2935">
    <property type="taxonomic scope" value="Bacteria"/>
</dbReference>
<dbReference type="InterPro" id="IPR030700">
    <property type="entry name" value="N-end_Aminoacyl_Trfase"/>
</dbReference>
<dbReference type="SUPFAM" id="SSF55729">
    <property type="entry name" value="Acyl-CoA N-acyltransferases (Nat)"/>
    <property type="match status" value="1"/>
</dbReference>
<keyword evidence="8" id="KW-1185">Reference proteome</keyword>
<gene>
    <name evidence="4" type="primary">bpt</name>
    <name evidence="7" type="ORF">NB231_00085</name>
</gene>
<keyword evidence="1 4" id="KW-0963">Cytoplasm</keyword>
<dbReference type="HAMAP" id="MF_00689">
    <property type="entry name" value="Bpt"/>
    <property type="match status" value="1"/>
</dbReference>
<dbReference type="Pfam" id="PF04377">
    <property type="entry name" value="ATE_C"/>
    <property type="match status" value="1"/>
</dbReference>
<accession>A4BTI0</accession>
<dbReference type="PANTHER" id="PTHR21367">
    <property type="entry name" value="ARGININE-TRNA-PROTEIN TRANSFERASE 1"/>
    <property type="match status" value="1"/>
</dbReference>
<dbReference type="NCBIfam" id="NF002341">
    <property type="entry name" value="PRK01305.1-1"/>
    <property type="match status" value="1"/>
</dbReference>
<comment type="similarity">
    <text evidence="4">Belongs to the R-transferase family. Bpt subfamily.</text>
</comment>
<evidence type="ECO:0000313" key="7">
    <source>
        <dbReference type="EMBL" id="EAR20936.1"/>
    </source>
</evidence>
<dbReference type="GO" id="GO:0004057">
    <property type="term" value="F:arginyl-tRNA--protein transferase activity"/>
    <property type="evidence" value="ECO:0007669"/>
    <property type="project" value="InterPro"/>
</dbReference>
<evidence type="ECO:0000256" key="2">
    <source>
        <dbReference type="ARBA" id="ARBA00022679"/>
    </source>
</evidence>
<reference evidence="7 8" key="1">
    <citation type="submission" date="2006-02" db="EMBL/GenBank/DDBJ databases">
        <authorList>
            <person name="Waterbury J."/>
            <person name="Ferriera S."/>
            <person name="Johnson J."/>
            <person name="Kravitz S."/>
            <person name="Halpern A."/>
            <person name="Remington K."/>
            <person name="Beeson K."/>
            <person name="Tran B."/>
            <person name="Rogers Y.-H."/>
            <person name="Friedman R."/>
            <person name="Venter J.C."/>
        </authorList>
    </citation>
    <scope>NUCLEOTIDE SEQUENCE [LARGE SCALE GENOMIC DNA]</scope>
    <source>
        <strain evidence="7 8">Nb-231</strain>
    </source>
</reference>
<comment type="caution">
    <text evidence="7">The sequence shown here is derived from an EMBL/GenBank/DDBJ whole genome shotgun (WGS) entry which is preliminary data.</text>
</comment>
<dbReference type="InterPro" id="IPR017138">
    <property type="entry name" value="Asp_Glu_LeuTrfase"/>
</dbReference>
<evidence type="ECO:0000256" key="3">
    <source>
        <dbReference type="ARBA" id="ARBA00023315"/>
    </source>
</evidence>
<dbReference type="GO" id="GO:0005737">
    <property type="term" value="C:cytoplasm"/>
    <property type="evidence" value="ECO:0007669"/>
    <property type="project" value="UniProtKB-SubCell"/>
</dbReference>
<feature type="domain" description="N-end aminoacyl transferase N-terminal" evidence="5">
    <location>
        <begin position="20"/>
        <end position="90"/>
    </location>
</feature>
<dbReference type="InterPro" id="IPR016181">
    <property type="entry name" value="Acyl_CoA_acyltransferase"/>
</dbReference>
<dbReference type="GO" id="GO:0008914">
    <property type="term" value="F:leucyl-tRNA--protein transferase activity"/>
    <property type="evidence" value="ECO:0007669"/>
    <property type="project" value="UniProtKB-UniRule"/>
</dbReference>
<evidence type="ECO:0000313" key="8">
    <source>
        <dbReference type="Proteomes" id="UP000003374"/>
    </source>
</evidence>
<organism evidence="7 8">
    <name type="scientific">Nitrococcus mobilis Nb-231</name>
    <dbReference type="NCBI Taxonomy" id="314278"/>
    <lineage>
        <taxon>Bacteria</taxon>
        <taxon>Pseudomonadati</taxon>
        <taxon>Pseudomonadota</taxon>
        <taxon>Gammaproteobacteria</taxon>
        <taxon>Chromatiales</taxon>
        <taxon>Ectothiorhodospiraceae</taxon>
        <taxon>Nitrococcus</taxon>
    </lineage>
</organism>
<dbReference type="InterPro" id="IPR007471">
    <property type="entry name" value="N-end_Aminoacyl_Trfase_N"/>
</dbReference>
<evidence type="ECO:0000256" key="4">
    <source>
        <dbReference type="HAMAP-Rule" id="MF_00689"/>
    </source>
</evidence>
<keyword evidence="3 4" id="KW-0012">Acyltransferase</keyword>
<comment type="catalytic activity">
    <reaction evidence="4">
        <text>N-terminal L-aspartyl-[protein] + L-leucyl-tRNA(Leu) = N-terminal L-leucyl-L-aspartyl-[protein] + tRNA(Leu) + H(+)</text>
        <dbReference type="Rhea" id="RHEA:50420"/>
        <dbReference type="Rhea" id="RHEA-COMP:9613"/>
        <dbReference type="Rhea" id="RHEA-COMP:9622"/>
        <dbReference type="Rhea" id="RHEA-COMP:12669"/>
        <dbReference type="Rhea" id="RHEA-COMP:12674"/>
        <dbReference type="ChEBI" id="CHEBI:15378"/>
        <dbReference type="ChEBI" id="CHEBI:64720"/>
        <dbReference type="ChEBI" id="CHEBI:78442"/>
        <dbReference type="ChEBI" id="CHEBI:78494"/>
        <dbReference type="ChEBI" id="CHEBI:133042"/>
        <dbReference type="EC" id="2.3.2.29"/>
    </reaction>
</comment>